<dbReference type="Gene3D" id="6.10.140.1430">
    <property type="match status" value="1"/>
</dbReference>
<evidence type="ECO:0000313" key="3">
    <source>
        <dbReference type="Proteomes" id="UP000751190"/>
    </source>
</evidence>
<feature type="compositionally biased region" description="Basic and acidic residues" evidence="1">
    <location>
        <begin position="128"/>
        <end position="138"/>
    </location>
</feature>
<dbReference type="EMBL" id="JAGTXO010000049">
    <property type="protein sequence ID" value="KAG8458645.1"/>
    <property type="molecule type" value="Genomic_DNA"/>
</dbReference>
<name>A0A8J6C616_DIALT</name>
<dbReference type="AlphaFoldDB" id="A0A8J6C616"/>
<feature type="compositionally biased region" description="Polar residues" evidence="1">
    <location>
        <begin position="57"/>
        <end position="71"/>
    </location>
</feature>
<sequence>MSTQEKHETMGEKLSGAKESAKESLGMGEKHKDEPSYAQKASDQAHATKEQAKQGAQHAQESASRGAQQAKESTEAQAQKAKGAAEDSGSYIGDKLSNAKESVKETLGLGEGKSTAPSSTQQAADQAHATKEQAKESTTRGAQQAKGSAEESGSYIGDKLSSAKESVKETLGMKGEEASRPA</sequence>
<dbReference type="Proteomes" id="UP000751190">
    <property type="component" value="Unassembled WGS sequence"/>
</dbReference>
<feature type="region of interest" description="Disordered" evidence="1">
    <location>
        <begin position="1"/>
        <end position="182"/>
    </location>
</feature>
<evidence type="ECO:0000256" key="1">
    <source>
        <dbReference type="SAM" id="MobiDB-lite"/>
    </source>
</evidence>
<protein>
    <submittedName>
        <fullName evidence="2">Uncharacterized protein</fullName>
    </submittedName>
</protein>
<feature type="compositionally biased region" description="Polar residues" evidence="1">
    <location>
        <begin position="115"/>
        <end position="124"/>
    </location>
</feature>
<accession>A0A8J6C616</accession>
<evidence type="ECO:0000313" key="2">
    <source>
        <dbReference type="EMBL" id="KAG8458645.1"/>
    </source>
</evidence>
<keyword evidence="3" id="KW-1185">Reference proteome</keyword>
<gene>
    <name evidence="2" type="ORF">KFE25_008442</name>
</gene>
<organism evidence="2 3">
    <name type="scientific">Diacronema lutheri</name>
    <name type="common">Unicellular marine alga</name>
    <name type="synonym">Monochrysis lutheri</name>
    <dbReference type="NCBI Taxonomy" id="2081491"/>
    <lineage>
        <taxon>Eukaryota</taxon>
        <taxon>Haptista</taxon>
        <taxon>Haptophyta</taxon>
        <taxon>Pavlovophyceae</taxon>
        <taxon>Pavlovales</taxon>
        <taxon>Pavlovaceae</taxon>
        <taxon>Diacronema</taxon>
    </lineage>
</organism>
<feature type="compositionally biased region" description="Basic and acidic residues" evidence="1">
    <location>
        <begin position="1"/>
        <end position="35"/>
    </location>
</feature>
<comment type="caution">
    <text evidence="2">The sequence shown here is derived from an EMBL/GenBank/DDBJ whole genome shotgun (WGS) entry which is preliminary data.</text>
</comment>
<proteinExistence type="predicted"/>
<reference evidence="2" key="1">
    <citation type="submission" date="2021-05" db="EMBL/GenBank/DDBJ databases">
        <title>The genome of the haptophyte Pavlova lutheri (Diacronema luteri, Pavlovales) - a model for lipid biosynthesis in eukaryotic algae.</title>
        <authorList>
            <person name="Hulatt C.J."/>
            <person name="Posewitz M.C."/>
        </authorList>
    </citation>
    <scope>NUCLEOTIDE SEQUENCE</scope>
    <source>
        <strain evidence="2">NIVA-4/92</strain>
    </source>
</reference>